<gene>
    <name evidence="1" type="ORF">D0X99_00400</name>
</gene>
<dbReference type="EMBL" id="QXML01000001">
    <property type="protein sequence ID" value="RIW18195.1"/>
    <property type="molecule type" value="Genomic_DNA"/>
</dbReference>
<dbReference type="AlphaFoldDB" id="A0A418PVU8"/>
<comment type="caution">
    <text evidence="1">The sequence shown here is derived from an EMBL/GenBank/DDBJ whole genome shotgun (WGS) entry which is preliminary data.</text>
</comment>
<reference evidence="1 2" key="1">
    <citation type="submission" date="2018-09" db="EMBL/GenBank/DDBJ databases">
        <authorList>
            <person name="Wang X."/>
            <person name="Du Z."/>
        </authorList>
    </citation>
    <scope>NUCLEOTIDE SEQUENCE [LARGE SCALE GENOMIC DNA]</scope>
    <source>
        <strain evidence="1 2">N3</strain>
    </source>
</reference>
<proteinExistence type="predicted"/>
<accession>A0A418PVU8</accession>
<evidence type="ECO:0000313" key="2">
    <source>
        <dbReference type="Proteomes" id="UP000283522"/>
    </source>
</evidence>
<keyword evidence="2" id="KW-1185">Reference proteome</keyword>
<name>A0A418PVU8_9BACT</name>
<dbReference type="Proteomes" id="UP000283522">
    <property type="component" value="Unassembled WGS sequence"/>
</dbReference>
<protein>
    <submittedName>
        <fullName evidence="1">Uncharacterized protein</fullName>
    </submittedName>
</protein>
<sequence length="62" mass="7151">MLPLVNLNNEDLIRMMPNLTKTHFDATLNKISAVGLEYKAKLGFRIQHLGDKVLIKVEFNRQ</sequence>
<evidence type="ECO:0000313" key="1">
    <source>
        <dbReference type="EMBL" id="RIW18195.1"/>
    </source>
</evidence>
<organism evidence="1 2">
    <name type="scientific">Algoriphagus lacus</name>
    <dbReference type="NCBI Taxonomy" id="2056311"/>
    <lineage>
        <taxon>Bacteria</taxon>
        <taxon>Pseudomonadati</taxon>
        <taxon>Bacteroidota</taxon>
        <taxon>Cytophagia</taxon>
        <taxon>Cytophagales</taxon>
        <taxon>Cyclobacteriaceae</taxon>
        <taxon>Algoriphagus</taxon>
    </lineage>
</organism>